<accession>A0ABP0FJP3</accession>
<keyword evidence="4" id="KW-1185">Reference proteome</keyword>
<proteinExistence type="predicted"/>
<feature type="region of interest" description="Disordered" evidence="1">
    <location>
        <begin position="1"/>
        <end position="31"/>
    </location>
</feature>
<evidence type="ECO:0000313" key="4">
    <source>
        <dbReference type="Proteomes" id="UP001642483"/>
    </source>
</evidence>
<dbReference type="PANTHER" id="PTHR46270:SF2">
    <property type="entry name" value="TIR DOMAIN-CONTAINING PROTEIN"/>
    <property type="match status" value="1"/>
</dbReference>
<dbReference type="Gene3D" id="3.40.50.10140">
    <property type="entry name" value="Toll/interleukin-1 receptor homology (TIR) domain"/>
    <property type="match status" value="3"/>
</dbReference>
<dbReference type="InterPro" id="IPR000157">
    <property type="entry name" value="TIR_dom"/>
</dbReference>
<reference evidence="3 4" key="1">
    <citation type="submission" date="2024-02" db="EMBL/GenBank/DDBJ databases">
        <authorList>
            <person name="Daric V."/>
            <person name="Darras S."/>
        </authorList>
    </citation>
    <scope>NUCLEOTIDE SEQUENCE [LARGE SCALE GENOMIC DNA]</scope>
</reference>
<feature type="compositionally biased region" description="Polar residues" evidence="1">
    <location>
        <begin position="1"/>
        <end position="28"/>
    </location>
</feature>
<name>A0ABP0FJP3_CLALP</name>
<dbReference type="Pfam" id="PF13676">
    <property type="entry name" value="TIR_2"/>
    <property type="match status" value="3"/>
</dbReference>
<dbReference type="PANTHER" id="PTHR46270">
    <property type="entry name" value="ARMADILLO-TYPE FOLD-RELATED"/>
    <property type="match status" value="1"/>
</dbReference>
<evidence type="ECO:0000256" key="1">
    <source>
        <dbReference type="SAM" id="MobiDB-lite"/>
    </source>
</evidence>
<evidence type="ECO:0000313" key="3">
    <source>
        <dbReference type="EMBL" id="CAK8679895.1"/>
    </source>
</evidence>
<dbReference type="InterPro" id="IPR035897">
    <property type="entry name" value="Toll_tir_struct_dom_sf"/>
</dbReference>
<dbReference type="Proteomes" id="UP001642483">
    <property type="component" value="Unassembled WGS sequence"/>
</dbReference>
<feature type="domain" description="TIR" evidence="2">
    <location>
        <begin position="388"/>
        <end position="518"/>
    </location>
</feature>
<dbReference type="SMART" id="SM00255">
    <property type="entry name" value="TIR"/>
    <property type="match status" value="3"/>
</dbReference>
<feature type="domain" description="TIR" evidence="2">
    <location>
        <begin position="32"/>
        <end position="162"/>
    </location>
</feature>
<feature type="domain" description="TIR" evidence="2">
    <location>
        <begin position="210"/>
        <end position="335"/>
    </location>
</feature>
<dbReference type="EMBL" id="CAWYQH010000068">
    <property type="protein sequence ID" value="CAK8679895.1"/>
    <property type="molecule type" value="Genomic_DNA"/>
</dbReference>
<evidence type="ECO:0000259" key="2">
    <source>
        <dbReference type="SMART" id="SM00255"/>
    </source>
</evidence>
<organism evidence="3 4">
    <name type="scientific">Clavelina lepadiformis</name>
    <name type="common">Light-bulb sea squirt</name>
    <name type="synonym">Ascidia lepadiformis</name>
    <dbReference type="NCBI Taxonomy" id="159417"/>
    <lineage>
        <taxon>Eukaryota</taxon>
        <taxon>Metazoa</taxon>
        <taxon>Chordata</taxon>
        <taxon>Tunicata</taxon>
        <taxon>Ascidiacea</taxon>
        <taxon>Aplousobranchia</taxon>
        <taxon>Clavelinidae</taxon>
        <taxon>Clavelina</taxon>
    </lineage>
</organism>
<gene>
    <name evidence="3" type="ORF">CVLEPA_LOCUS10140</name>
</gene>
<dbReference type="SUPFAM" id="SSF52200">
    <property type="entry name" value="Toll/Interleukin receptor TIR domain"/>
    <property type="match status" value="3"/>
</dbReference>
<comment type="caution">
    <text evidence="3">The sequence shown here is derived from an EMBL/GenBank/DDBJ whole genome shotgun (WGS) entry which is preliminary data.</text>
</comment>
<sequence>MDQADDQITSNENLSVVGTNSPSSQPKASNDDKHVMISYNWESKNLAKKIYEKLENRGYKVWIDIKYMKKNIYDRMDEAVRNAYVVLIFVSRKYQESENCQREASMAADLKIPIVPIYTEEHFKPEKFLQCVTAGQLYHDFTNNKSFDSNFKELCSKSIDSLKPSRADIVIKKQSSNLVGGSIHPARAMSQFKIAEVNSTSSQPEANNDEKHVMISYNWESQKLAKKIYENLEKRGYKVWIDIKYMQKNIYDQMDEAVHNAYVVLILVSKKYQESENCRREASMAADLKIPIVPIYTEENFVPEMFLKLLTVGKLPHCFTNDKNFDSIFEELCSKSIDSHKRVRGDHKTETQNSNLEADPIQPARGKGQFKIAEVNSTSSQPHANNDEKHVMISYQWESRKLAKKIYENLEKRGYKVWIDIKYMQKNIYDQMDEAVRNAYVVLILVSKKYQESENCQREASMAADLKIPIVPIYTEENFEPAKFLKILTAGKLPHCFTNDKNFDSNFEELCSKSIDSRKS</sequence>
<protein>
    <recommendedName>
        <fullName evidence="2">TIR domain-containing protein</fullName>
    </recommendedName>
</protein>